<name>A0ABY4E735_VITST</name>
<feature type="domain" description="DAHP synthetase I/KDSA" evidence="2">
    <location>
        <begin position="148"/>
        <end position="260"/>
    </location>
</feature>
<proteinExistence type="predicted"/>
<keyword evidence="1" id="KW-0808">Transferase</keyword>
<dbReference type="EMBL" id="CP091512">
    <property type="protein sequence ID" value="UOO91576.1"/>
    <property type="molecule type" value="Genomic_DNA"/>
</dbReference>
<evidence type="ECO:0000313" key="5">
    <source>
        <dbReference type="Proteomes" id="UP000832034"/>
    </source>
</evidence>
<dbReference type="PANTHER" id="PTHR43018:SF3">
    <property type="entry name" value="CARBOXYSOME FORMATION PROTEIN"/>
    <property type="match status" value="1"/>
</dbReference>
<reference evidence="4" key="2">
    <citation type="journal article" date="2022" name="Res Sq">
        <title>Evolution of multicellular longitudinally dividing oral cavity symbionts (Neisseriaceae).</title>
        <authorList>
            <person name="Nyongesa S."/>
            <person name="Weber P."/>
            <person name="Bernet E."/>
            <person name="Pullido F."/>
            <person name="Nieckarz M."/>
            <person name="Delaby M."/>
            <person name="Nieves C."/>
            <person name="Viehboeck T."/>
            <person name="Krause N."/>
            <person name="Rivera-Millot A."/>
            <person name="Nakamura A."/>
            <person name="Vischer N."/>
            <person name="VanNieuwenhze M."/>
            <person name="Brun Y."/>
            <person name="Cava F."/>
            <person name="Bulgheresi S."/>
            <person name="Veyrier F."/>
        </authorList>
    </citation>
    <scope>NUCLEOTIDE SEQUENCE</scope>
    <source>
        <strain evidence="4">SAG 1488-6</strain>
    </source>
</reference>
<organism evidence="4 5">
    <name type="scientific">Vitreoscilla stercoraria</name>
    <dbReference type="NCBI Taxonomy" id="61"/>
    <lineage>
        <taxon>Bacteria</taxon>
        <taxon>Pseudomonadati</taxon>
        <taxon>Pseudomonadota</taxon>
        <taxon>Betaproteobacteria</taxon>
        <taxon>Neisseriales</taxon>
        <taxon>Neisseriaceae</taxon>
        <taxon>Vitreoscilla</taxon>
    </lineage>
</organism>
<dbReference type="RefSeq" id="WP_019958459.1">
    <property type="nucleotide sequence ID" value="NZ_CP091512.1"/>
</dbReference>
<dbReference type="InterPro" id="IPR006218">
    <property type="entry name" value="DAHP1/KDSA"/>
</dbReference>
<reference evidence="4" key="1">
    <citation type="submission" date="2021-12" db="EMBL/GenBank/DDBJ databases">
        <authorList>
            <person name="Veyrier F.J."/>
        </authorList>
    </citation>
    <scope>NUCLEOTIDE SEQUENCE</scope>
    <source>
        <strain evidence="4">SAG 1488-6</strain>
    </source>
</reference>
<dbReference type="Pfam" id="PF18152">
    <property type="entry name" value="DAHP_snth_FXD"/>
    <property type="match status" value="1"/>
</dbReference>
<dbReference type="InterPro" id="IPR052899">
    <property type="entry name" value="Class-I_DAHP_synthase"/>
</dbReference>
<dbReference type="SUPFAM" id="SSF51569">
    <property type="entry name" value="Aldolase"/>
    <property type="match status" value="1"/>
</dbReference>
<dbReference type="Pfam" id="PF00793">
    <property type="entry name" value="DAHP_synth_1"/>
    <property type="match status" value="1"/>
</dbReference>
<feature type="domain" description="DAHP synthase ferredoxin-like" evidence="3">
    <location>
        <begin position="1"/>
        <end position="65"/>
    </location>
</feature>
<dbReference type="Proteomes" id="UP000832034">
    <property type="component" value="Chromosome"/>
</dbReference>
<protein>
    <submittedName>
        <fullName evidence="4">Chorismate mutase</fullName>
    </submittedName>
</protein>
<sequence>MIIVMQPQAAAEAIEQVVQYLHKAGLREHISVGAERVIIGAVGDERVLDARVLEQLPQVERAVRIVHDWRIISREAQPNDSVYVSFGVFLGQELLNLDIKRPENSAVAYLDPFYIPHSPYQAQTTISETQLSRQLVEQVASWHQQYKPVMVRVRDLRQLDDVLAAQADMIYVGGEWLESRVMHQEIGRLNVPVVVCKDKHHTLEQWLVAAERVAMHGNHQLILGEAGTLNIQSKQSYRLDIEAIAQAVKYTHLPVLANVTRLGYGVLSQAQLGQLAAVAGAKMVLQDA</sequence>
<keyword evidence="5" id="KW-1185">Reference proteome</keyword>
<gene>
    <name evidence="4" type="ORF">LVJ81_07925</name>
</gene>
<dbReference type="Gene3D" id="3.30.70.1140">
    <property type="entry name" value="Phospho-2-dehydro-3-deoxyheptonate aldolase, domain 1"/>
    <property type="match status" value="1"/>
</dbReference>
<dbReference type="InterPro" id="IPR013785">
    <property type="entry name" value="Aldolase_TIM"/>
</dbReference>
<dbReference type="PANTHER" id="PTHR43018">
    <property type="entry name" value="PHOSPHO-2-DEHYDRO-3-DEOXYHEPTONATE ALDOLASE"/>
    <property type="match status" value="1"/>
</dbReference>
<evidence type="ECO:0000259" key="2">
    <source>
        <dbReference type="Pfam" id="PF00793"/>
    </source>
</evidence>
<dbReference type="Gene3D" id="3.20.20.70">
    <property type="entry name" value="Aldolase class I"/>
    <property type="match status" value="1"/>
</dbReference>
<evidence type="ECO:0000259" key="3">
    <source>
        <dbReference type="Pfam" id="PF18152"/>
    </source>
</evidence>
<evidence type="ECO:0000256" key="1">
    <source>
        <dbReference type="ARBA" id="ARBA00022679"/>
    </source>
</evidence>
<evidence type="ECO:0000313" key="4">
    <source>
        <dbReference type="EMBL" id="UOO91576.1"/>
    </source>
</evidence>
<accession>A0ABY4E735</accession>
<dbReference type="InterPro" id="IPR041071">
    <property type="entry name" value="DAHP_snth_FXD"/>
</dbReference>